<dbReference type="EMBL" id="WQLB01000001">
    <property type="protein sequence ID" value="MVN85263.1"/>
    <property type="molecule type" value="Genomic_DNA"/>
</dbReference>
<sequence length="62" mass="6397">MTQPEGAEGPGPAATPGGRGEVLISGLDTGPRPEERANLSPTQDHARFVPPHPAQEPTDEDG</sequence>
<dbReference type="Proteomes" id="UP000483286">
    <property type="component" value="Unassembled WGS sequence"/>
</dbReference>
<organism evidence="2 3">
    <name type="scientific">Deinococcus arboris</name>
    <dbReference type="NCBI Taxonomy" id="2682977"/>
    <lineage>
        <taxon>Bacteria</taxon>
        <taxon>Thermotogati</taxon>
        <taxon>Deinococcota</taxon>
        <taxon>Deinococci</taxon>
        <taxon>Deinococcales</taxon>
        <taxon>Deinococcaceae</taxon>
        <taxon>Deinococcus</taxon>
    </lineage>
</organism>
<dbReference type="AlphaFoldDB" id="A0A7C9M5Q2"/>
<keyword evidence="3" id="KW-1185">Reference proteome</keyword>
<name>A0A7C9M5Q2_9DEIO</name>
<reference evidence="2 3" key="1">
    <citation type="submission" date="2019-12" db="EMBL/GenBank/DDBJ databases">
        <title>Deinococcus sp. HMF7620 Genome sequencing and assembly.</title>
        <authorList>
            <person name="Kang H."/>
            <person name="Kim H."/>
            <person name="Joh K."/>
        </authorList>
    </citation>
    <scope>NUCLEOTIDE SEQUENCE [LARGE SCALE GENOMIC DNA]</scope>
    <source>
        <strain evidence="2 3">HMF7620</strain>
    </source>
</reference>
<evidence type="ECO:0000313" key="2">
    <source>
        <dbReference type="EMBL" id="MVN85263.1"/>
    </source>
</evidence>
<protein>
    <submittedName>
        <fullName evidence="2">Uncharacterized protein</fullName>
    </submittedName>
</protein>
<accession>A0A7C9M5Q2</accession>
<dbReference type="RefSeq" id="WP_157457288.1">
    <property type="nucleotide sequence ID" value="NZ_WQLB01000001.1"/>
</dbReference>
<feature type="region of interest" description="Disordered" evidence="1">
    <location>
        <begin position="1"/>
        <end position="62"/>
    </location>
</feature>
<gene>
    <name evidence="2" type="ORF">GO986_00565</name>
</gene>
<evidence type="ECO:0000313" key="3">
    <source>
        <dbReference type="Proteomes" id="UP000483286"/>
    </source>
</evidence>
<comment type="caution">
    <text evidence="2">The sequence shown here is derived from an EMBL/GenBank/DDBJ whole genome shotgun (WGS) entry which is preliminary data.</text>
</comment>
<evidence type="ECO:0000256" key="1">
    <source>
        <dbReference type="SAM" id="MobiDB-lite"/>
    </source>
</evidence>
<feature type="compositionally biased region" description="Low complexity" evidence="1">
    <location>
        <begin position="1"/>
        <end position="16"/>
    </location>
</feature>
<proteinExistence type="predicted"/>